<reference evidence="1" key="1">
    <citation type="submission" date="2024-02" db="EMBL/GenBank/DDBJ databases">
        <authorList>
            <consortium name="Clinical and Environmental Microbiology Branch: Whole genome sequencing antimicrobial resistance pathogens in the healthcare setting"/>
        </authorList>
    </citation>
    <scope>NUCLEOTIDE SEQUENCE</scope>
    <source>
        <strain evidence="1">2023KU-00017</strain>
    </source>
</reference>
<sequence>MTEKYNQAEVKGHNFISDPYFGEWGNGDWEKGEPNKYTKKKDGDRTYLYISGKGSISQSVMLPKKSSGKSDEPPFYSLTFDYSVKNKAKVSLILTYLSGESERDKKEITLPDKKEWSLYELLLDVSAEDTDIRVEFYAGKTAGNKGINLTAVDMQLHIGGLNPESIVFNNQNIPADKPLLRLNYGRKHVLNIKPAADSAWRDLDCALKWGGDIPASNYPVSFTPELNTAQPLNKEGGIWEMACSAQKVSGIPETFSVMLASEYSSEPFIFSAEIGDYLYKLTEPKISGIAVIAQRIPADLSIRVVCDYDDEYPDMPGVSDVDVCWKMDGGEIISTVKTDTEGVAALAFLPEKSGNYKLVALITDKTGRESSYYFDIIVYDRSPWLDDTRVVVNNTDVDLSGEAGYVMNGAVTTLHLTCDKNRNVFGRVTLKDKAENSDVTITPAEGREIPPEGLSWDLNITGGDSKERAFLLTSDQFGISQEVRVIALQHDTGKEIQSLKVNGKVPADLAQLRVGPSESMTLNCTVNKLLSRLQAEMNSKDSTLLTAEPAFGQLQALKNNAAEWKLHSINPLGGFFDLALNIPPLTNPLVVSGRILPQKIASGIETITLNNAPVTAPGDFFLAPDKKYTLTVKPHPLLKDIPVSLVSEAGNSVTIISNPPFGKEINLAEKGFSWQISADPASARGKFSLQIQSQWGGAPVHLDGVVLSADLKDEGSVQITDGFSGEKYKVDPNIGFIFEADKSYQLAVRLKKNNLIHGQEVAWELPDGDSHRNAVSFDPEEPVELTTLGAEWEFSYTEEGDTQFDLLLISQDKFSYKVPCHIFNDGDYLERSQCKFILNSKDIIPDGNDHELAYKKDISLQLKLSPDAATFLNGMSLALITHNMDDESDSLIVSPDKPVRITPETRDVQWNIESDVAVGHRFTLEIVVDNFKNITSVIKCVSI</sequence>
<organism evidence="1">
    <name type="scientific">Morganella morganii</name>
    <name type="common">Proteus morganii</name>
    <dbReference type="NCBI Taxonomy" id="582"/>
    <lineage>
        <taxon>Bacteria</taxon>
        <taxon>Pseudomonadati</taxon>
        <taxon>Pseudomonadota</taxon>
        <taxon>Gammaproteobacteria</taxon>
        <taxon>Enterobacterales</taxon>
        <taxon>Morganellaceae</taxon>
        <taxon>Morganella</taxon>
    </lineage>
</organism>
<evidence type="ECO:0000313" key="1">
    <source>
        <dbReference type="EMBL" id="EMO9457517.1"/>
    </source>
</evidence>
<proteinExistence type="predicted"/>
<accession>A0AAI9HT68</accession>
<dbReference type="EMBL" id="ABKJEP030000046">
    <property type="protein sequence ID" value="EMO9457517.1"/>
    <property type="molecule type" value="Genomic_DNA"/>
</dbReference>
<gene>
    <name evidence="1" type="ORF">PN925_002912</name>
</gene>
<dbReference type="AlphaFoldDB" id="A0AAI9HT68"/>
<name>A0AAI9HT68_MORMO</name>
<comment type="caution">
    <text evidence="1">The sequence shown here is derived from an EMBL/GenBank/DDBJ whole genome shotgun (WGS) entry which is preliminary data.</text>
</comment>
<protein>
    <submittedName>
        <fullName evidence="1">Uncharacterized protein</fullName>
    </submittedName>
</protein>